<dbReference type="EMBL" id="CAJNOO010012250">
    <property type="protein sequence ID" value="CAF1506943.1"/>
    <property type="molecule type" value="Genomic_DNA"/>
</dbReference>
<evidence type="ECO:0000313" key="1">
    <source>
        <dbReference type="EMBL" id="CAF1506943.1"/>
    </source>
</evidence>
<dbReference type="OrthoDB" id="10356405at2759"/>
<evidence type="ECO:0000313" key="2">
    <source>
        <dbReference type="EMBL" id="CAF4242765.1"/>
    </source>
</evidence>
<proteinExistence type="predicted"/>
<organism evidence="1 3">
    <name type="scientific">Rotaria sordida</name>
    <dbReference type="NCBI Taxonomy" id="392033"/>
    <lineage>
        <taxon>Eukaryota</taxon>
        <taxon>Metazoa</taxon>
        <taxon>Spiralia</taxon>
        <taxon>Gnathifera</taxon>
        <taxon>Rotifera</taxon>
        <taxon>Eurotatoria</taxon>
        <taxon>Bdelloidea</taxon>
        <taxon>Philodinida</taxon>
        <taxon>Philodinidae</taxon>
        <taxon>Rotaria</taxon>
    </lineage>
</organism>
<name>A0A815TSI8_9BILA</name>
<sequence length="85" mass="9948">MKSSDPVEINIRTVYKKTCALASMSTQEVGKLWILIMDKFQDIENVKEACNYVTNTWMGDDATFDFSLWNYHDFKITRTYNHVEG</sequence>
<dbReference type="AlphaFoldDB" id="A0A815TSI8"/>
<gene>
    <name evidence="2" type="ORF">OTI717_LOCUS40150</name>
    <name evidence="1" type="ORF">RFH988_LOCUS38951</name>
</gene>
<dbReference type="Proteomes" id="UP000663823">
    <property type="component" value="Unassembled WGS sequence"/>
</dbReference>
<accession>A0A815TSI8</accession>
<evidence type="ECO:0000313" key="3">
    <source>
        <dbReference type="Proteomes" id="UP000663882"/>
    </source>
</evidence>
<dbReference type="Proteomes" id="UP000663882">
    <property type="component" value="Unassembled WGS sequence"/>
</dbReference>
<comment type="caution">
    <text evidence="1">The sequence shown here is derived from an EMBL/GenBank/DDBJ whole genome shotgun (WGS) entry which is preliminary data.</text>
</comment>
<protein>
    <submittedName>
        <fullName evidence="1">Uncharacterized protein</fullName>
    </submittedName>
</protein>
<dbReference type="EMBL" id="CAJOAX010030314">
    <property type="protein sequence ID" value="CAF4242765.1"/>
    <property type="molecule type" value="Genomic_DNA"/>
</dbReference>
<reference evidence="1" key="1">
    <citation type="submission" date="2021-02" db="EMBL/GenBank/DDBJ databases">
        <authorList>
            <person name="Nowell W R."/>
        </authorList>
    </citation>
    <scope>NUCLEOTIDE SEQUENCE</scope>
</reference>